<dbReference type="GO" id="GO:0005634">
    <property type="term" value="C:nucleus"/>
    <property type="evidence" value="ECO:0007669"/>
    <property type="project" value="UniProtKB-SubCell"/>
</dbReference>
<feature type="domain" description="C2H2-type" evidence="9">
    <location>
        <begin position="474"/>
        <end position="503"/>
    </location>
</feature>
<keyword evidence="5" id="KW-0862">Zinc</keyword>
<accession>A0A448WAR4</accession>
<feature type="domain" description="C2H2-type" evidence="9">
    <location>
        <begin position="531"/>
        <end position="558"/>
    </location>
</feature>
<dbReference type="Gene3D" id="3.30.160.60">
    <property type="entry name" value="Classic Zinc Finger"/>
    <property type="match status" value="2"/>
</dbReference>
<organism evidence="10 11">
    <name type="scientific">Protopolystoma xenopodis</name>
    <dbReference type="NCBI Taxonomy" id="117903"/>
    <lineage>
        <taxon>Eukaryota</taxon>
        <taxon>Metazoa</taxon>
        <taxon>Spiralia</taxon>
        <taxon>Lophotrochozoa</taxon>
        <taxon>Platyhelminthes</taxon>
        <taxon>Monogenea</taxon>
        <taxon>Polyopisthocotylea</taxon>
        <taxon>Polystomatidea</taxon>
        <taxon>Polystomatidae</taxon>
        <taxon>Protopolystoma</taxon>
    </lineage>
</organism>
<evidence type="ECO:0000256" key="7">
    <source>
        <dbReference type="PROSITE-ProRule" id="PRU00042"/>
    </source>
</evidence>
<keyword evidence="11" id="KW-1185">Reference proteome</keyword>
<feature type="region of interest" description="Disordered" evidence="8">
    <location>
        <begin position="410"/>
        <end position="437"/>
    </location>
</feature>
<dbReference type="AlphaFoldDB" id="A0A448WAR4"/>
<evidence type="ECO:0000256" key="2">
    <source>
        <dbReference type="ARBA" id="ARBA00022723"/>
    </source>
</evidence>
<dbReference type="PROSITE" id="PS00028">
    <property type="entry name" value="ZINC_FINGER_C2H2_1"/>
    <property type="match status" value="3"/>
</dbReference>
<dbReference type="PROSITE" id="PS50157">
    <property type="entry name" value="ZINC_FINGER_C2H2_2"/>
    <property type="match status" value="4"/>
</dbReference>
<feature type="domain" description="C2H2-type" evidence="9">
    <location>
        <begin position="559"/>
        <end position="587"/>
    </location>
</feature>
<dbReference type="EMBL" id="CAAALY010001222">
    <property type="protein sequence ID" value="VEL07190.1"/>
    <property type="molecule type" value="Genomic_DNA"/>
</dbReference>
<comment type="caution">
    <text evidence="10">The sequence shown here is derived from an EMBL/GenBank/DDBJ whole genome shotgun (WGS) entry which is preliminary data.</text>
</comment>
<dbReference type="Pfam" id="PF00096">
    <property type="entry name" value="zf-C2H2"/>
    <property type="match status" value="2"/>
</dbReference>
<keyword evidence="4 7" id="KW-0863">Zinc-finger</keyword>
<evidence type="ECO:0000256" key="5">
    <source>
        <dbReference type="ARBA" id="ARBA00022833"/>
    </source>
</evidence>
<dbReference type="InterPro" id="IPR013087">
    <property type="entry name" value="Znf_C2H2_type"/>
</dbReference>
<evidence type="ECO:0000256" key="4">
    <source>
        <dbReference type="ARBA" id="ARBA00022771"/>
    </source>
</evidence>
<dbReference type="Proteomes" id="UP000784294">
    <property type="component" value="Unassembled WGS sequence"/>
</dbReference>
<keyword evidence="2" id="KW-0479">Metal-binding</keyword>
<evidence type="ECO:0000256" key="8">
    <source>
        <dbReference type="SAM" id="MobiDB-lite"/>
    </source>
</evidence>
<dbReference type="GO" id="GO:0008270">
    <property type="term" value="F:zinc ion binding"/>
    <property type="evidence" value="ECO:0007669"/>
    <property type="project" value="UniProtKB-KW"/>
</dbReference>
<dbReference type="SMART" id="SM00355">
    <property type="entry name" value="ZnF_C2H2"/>
    <property type="match status" value="5"/>
</dbReference>
<sequence>MHLCPSSSHLLSGRMNPLAQNEDVTEIIDPLHVHNVSNSQEAGSNKEVIESSCQADSFYLSTATGHDLACYSNAQEFLCAHCHLNFSSLQMLLDHINIAPKEPGKPNNLDCTVKHSDCPNIQPVSTDRQPVCNLTGLSKQHASRSVNTSNTSAEQRYIVTYEAPNDHFLVAETDATPFQINHLGTSLHSALLSTVTNIPSSIVSDQPSSVEITHLPSSDIETRPSVASADVFDPPAQGSEFCLLSYTVEDHETGHSSRQTSDPANVSGYSDETTRLVYFGGEQESLPINKHLVSGSEDPSINIIYYHSLNRDVSLESVPAPAIDDESTSDVFQLISGTGSEQISAALARGHIFESSEINKLSPSGLSRSRVDIDYMEVEELLNQHGVKGSFCSSDSQALLDKSDSFSDNQFSLSDSHSPDPQNTGNSSASSFPPVKSRGNVFGRRRYVPINACDDPDKEALITKVSNALVTTLFHCRRCRQKFPSRSLLTNHKCQLVQTGDTNQCVMCNRNFPTAWQLRRHILTHTKSRTLQCSLCDARFAQSATLARHMITHLKSRSHKCADCGLLFSQKAMLVRHSNRMHCATQSKSPK</sequence>
<dbReference type="PANTHER" id="PTHR16515">
    <property type="entry name" value="PR DOMAIN ZINC FINGER PROTEIN"/>
    <property type="match status" value="1"/>
</dbReference>
<evidence type="ECO:0000313" key="11">
    <source>
        <dbReference type="Proteomes" id="UP000784294"/>
    </source>
</evidence>
<name>A0A448WAR4_9PLAT</name>
<keyword evidence="6" id="KW-0539">Nucleus</keyword>
<feature type="compositionally biased region" description="Polar residues" evidence="8">
    <location>
        <begin position="410"/>
        <end position="431"/>
    </location>
</feature>
<evidence type="ECO:0000259" key="9">
    <source>
        <dbReference type="PROSITE" id="PS50157"/>
    </source>
</evidence>
<dbReference type="GO" id="GO:0010468">
    <property type="term" value="P:regulation of gene expression"/>
    <property type="evidence" value="ECO:0007669"/>
    <property type="project" value="TreeGrafter"/>
</dbReference>
<feature type="domain" description="C2H2-type" evidence="9">
    <location>
        <begin position="503"/>
        <end position="530"/>
    </location>
</feature>
<dbReference type="InterPro" id="IPR050331">
    <property type="entry name" value="Zinc_finger"/>
</dbReference>
<evidence type="ECO:0000313" key="10">
    <source>
        <dbReference type="EMBL" id="VEL07190.1"/>
    </source>
</evidence>
<reference evidence="10" key="1">
    <citation type="submission" date="2018-11" db="EMBL/GenBank/DDBJ databases">
        <authorList>
            <consortium name="Pathogen Informatics"/>
        </authorList>
    </citation>
    <scope>NUCLEOTIDE SEQUENCE</scope>
</reference>
<proteinExistence type="predicted"/>
<evidence type="ECO:0000256" key="1">
    <source>
        <dbReference type="ARBA" id="ARBA00004123"/>
    </source>
</evidence>
<dbReference type="OrthoDB" id="10039931at2759"/>
<comment type="subcellular location">
    <subcellularLocation>
        <location evidence="1">Nucleus</location>
    </subcellularLocation>
</comment>
<dbReference type="SUPFAM" id="SSF57667">
    <property type="entry name" value="beta-beta-alpha zinc fingers"/>
    <property type="match status" value="2"/>
</dbReference>
<keyword evidence="3" id="KW-0677">Repeat</keyword>
<gene>
    <name evidence="10" type="ORF">PXEA_LOCUS630</name>
</gene>
<dbReference type="PANTHER" id="PTHR16515:SF49">
    <property type="entry name" value="GASTRULA ZINC FINGER PROTEIN XLCGF49.1-LIKE-RELATED"/>
    <property type="match status" value="1"/>
</dbReference>
<protein>
    <recommendedName>
        <fullName evidence="9">C2H2-type domain-containing protein</fullName>
    </recommendedName>
</protein>
<evidence type="ECO:0000256" key="6">
    <source>
        <dbReference type="ARBA" id="ARBA00023242"/>
    </source>
</evidence>
<evidence type="ECO:0000256" key="3">
    <source>
        <dbReference type="ARBA" id="ARBA00022737"/>
    </source>
</evidence>
<dbReference type="InterPro" id="IPR036236">
    <property type="entry name" value="Znf_C2H2_sf"/>
</dbReference>